<dbReference type="OrthoDB" id="3268903at2"/>
<gene>
    <name evidence="1" type="ORF">CLV28_1849</name>
</gene>
<keyword evidence="2" id="KW-1185">Reference proteome</keyword>
<dbReference type="AlphaFoldDB" id="A0A2M9CR07"/>
<dbReference type="RefSeq" id="WP_100422963.1">
    <property type="nucleotide sequence ID" value="NZ_BOOX01000017.1"/>
</dbReference>
<dbReference type="NCBIfam" id="TIGR03083">
    <property type="entry name" value="maleylpyruvate isomerase family mycothiol-dependent enzyme"/>
    <property type="match status" value="1"/>
</dbReference>
<dbReference type="Proteomes" id="UP000231693">
    <property type="component" value="Unassembled WGS sequence"/>
</dbReference>
<dbReference type="NCBIfam" id="TIGR03085">
    <property type="entry name" value="TIGR03085 family metal-binding protein"/>
    <property type="match status" value="1"/>
</dbReference>
<reference evidence="1 2" key="1">
    <citation type="submission" date="2017-11" db="EMBL/GenBank/DDBJ databases">
        <title>Genomic Encyclopedia of Archaeal and Bacterial Type Strains, Phase II (KMG-II): From Individual Species to Whole Genera.</title>
        <authorList>
            <person name="Goeker M."/>
        </authorList>
    </citation>
    <scope>NUCLEOTIDE SEQUENCE [LARGE SCALE GENOMIC DNA]</scope>
    <source>
        <strain evidence="1 2">DSM 25478</strain>
    </source>
</reference>
<comment type="caution">
    <text evidence="1">The sequence shown here is derived from an EMBL/GenBank/DDBJ whole genome shotgun (WGS) entry which is preliminary data.</text>
</comment>
<dbReference type="InterPro" id="IPR017519">
    <property type="entry name" value="CHP03085"/>
</dbReference>
<proteinExistence type="predicted"/>
<dbReference type="SUPFAM" id="SSF109854">
    <property type="entry name" value="DinB/YfiT-like putative metalloenzymes"/>
    <property type="match status" value="1"/>
</dbReference>
<dbReference type="InterPro" id="IPR034660">
    <property type="entry name" value="DinB/YfiT-like"/>
</dbReference>
<organism evidence="1 2">
    <name type="scientific">Sediminihabitans luteus</name>
    <dbReference type="NCBI Taxonomy" id="1138585"/>
    <lineage>
        <taxon>Bacteria</taxon>
        <taxon>Bacillati</taxon>
        <taxon>Actinomycetota</taxon>
        <taxon>Actinomycetes</taxon>
        <taxon>Micrococcales</taxon>
        <taxon>Cellulomonadaceae</taxon>
        <taxon>Sediminihabitans</taxon>
    </lineage>
</organism>
<dbReference type="InterPro" id="IPR017517">
    <property type="entry name" value="Maleyloyr_isom"/>
</dbReference>
<protein>
    <submittedName>
        <fullName evidence="1">Uncharacterized protein (TIGR03085 family)</fullName>
    </submittedName>
</protein>
<sequence>MPWHPMLRARLADTLREASPEAPTLCEGWQARHLAAHLVLREHAPWRLVGGRLASMADDARDRPAYDALVSRVAQPPSRRSPHAWAGDLMDVAEFFVHTEDVRRGAGDVAPLDLPDDVERALRGPLRVFARRAYRRSPVGVELVDPGDGARVVRPPRREAGTVQVTGATGELVLHAFGRRERAHVQVSGDPADVAAFRAAYPGS</sequence>
<name>A0A2M9CR07_9CELL</name>
<dbReference type="EMBL" id="PGFE01000002">
    <property type="protein sequence ID" value="PJJ74353.1"/>
    <property type="molecule type" value="Genomic_DNA"/>
</dbReference>
<evidence type="ECO:0000313" key="1">
    <source>
        <dbReference type="EMBL" id="PJJ74353.1"/>
    </source>
</evidence>
<accession>A0A2M9CR07</accession>
<evidence type="ECO:0000313" key="2">
    <source>
        <dbReference type="Proteomes" id="UP000231693"/>
    </source>
</evidence>